<evidence type="ECO:0000313" key="3">
    <source>
        <dbReference type="EMBL" id="KAG8537135.1"/>
    </source>
</evidence>
<dbReference type="EMBL" id="WNYA01033553">
    <property type="protein sequence ID" value="KAG8537130.1"/>
    <property type="molecule type" value="Genomic_DNA"/>
</dbReference>
<accession>A0AAV6YN64</accession>
<comment type="caution">
    <text evidence="2">The sequence shown here is derived from an EMBL/GenBank/DDBJ whole genome shotgun (WGS) entry which is preliminary data.</text>
</comment>
<sequence length="99" mass="10800">MKFSSAAVHKMEAANKGGKGRGKSKNYSRFIYRVLRQGPQDSDVCLPREPERILCIAAEAACLSLYNKRRTITRREVESAVKSIASTGPHPLPGPAASD</sequence>
<dbReference type="Gene3D" id="1.10.20.10">
    <property type="entry name" value="Histone, subunit A"/>
    <property type="match status" value="1"/>
</dbReference>
<dbReference type="GO" id="GO:0046982">
    <property type="term" value="F:protein heterodimerization activity"/>
    <property type="evidence" value="ECO:0007669"/>
    <property type="project" value="InterPro"/>
</dbReference>
<reference evidence="2" key="1">
    <citation type="thesis" date="2020" institute="ProQuest LLC" country="789 East Eisenhower Parkway, Ann Arbor, MI, USA">
        <title>Comparative Genomics and Chromosome Evolution.</title>
        <authorList>
            <person name="Mudd A.B."/>
        </authorList>
    </citation>
    <scope>NUCLEOTIDE SEQUENCE</scope>
    <source>
        <strain evidence="2">237g6f4</strain>
        <tissue evidence="2">Blood</tissue>
    </source>
</reference>
<gene>
    <name evidence="3" type="ORF">GDO81_025017</name>
    <name evidence="2" type="ORF">GDO81_025025</name>
</gene>
<feature type="region of interest" description="Disordered" evidence="1">
    <location>
        <begin position="1"/>
        <end position="24"/>
    </location>
</feature>
<evidence type="ECO:0008006" key="5">
    <source>
        <dbReference type="Google" id="ProtNLM"/>
    </source>
</evidence>
<keyword evidence="4" id="KW-1185">Reference proteome</keyword>
<organism evidence="2 4">
    <name type="scientific">Engystomops pustulosus</name>
    <name type="common">Tungara frog</name>
    <name type="synonym">Physalaemus pustulosus</name>
    <dbReference type="NCBI Taxonomy" id="76066"/>
    <lineage>
        <taxon>Eukaryota</taxon>
        <taxon>Metazoa</taxon>
        <taxon>Chordata</taxon>
        <taxon>Craniata</taxon>
        <taxon>Vertebrata</taxon>
        <taxon>Euteleostomi</taxon>
        <taxon>Amphibia</taxon>
        <taxon>Batrachia</taxon>
        <taxon>Anura</taxon>
        <taxon>Neobatrachia</taxon>
        <taxon>Hyloidea</taxon>
        <taxon>Leptodactylidae</taxon>
        <taxon>Leiuperinae</taxon>
        <taxon>Engystomops</taxon>
    </lineage>
</organism>
<dbReference type="SUPFAM" id="SSF47113">
    <property type="entry name" value="Histone-fold"/>
    <property type="match status" value="1"/>
</dbReference>
<dbReference type="AlphaFoldDB" id="A0AAV6YN64"/>
<dbReference type="InterPro" id="IPR009072">
    <property type="entry name" value="Histone-fold"/>
</dbReference>
<evidence type="ECO:0000256" key="1">
    <source>
        <dbReference type="SAM" id="MobiDB-lite"/>
    </source>
</evidence>
<proteinExistence type="predicted"/>
<evidence type="ECO:0000313" key="2">
    <source>
        <dbReference type="EMBL" id="KAG8537130.1"/>
    </source>
</evidence>
<protein>
    <recommendedName>
        <fullName evidence="5">Histone H2B</fullName>
    </recommendedName>
</protein>
<name>A0AAV6YN64_ENGPU</name>
<evidence type="ECO:0000313" key="4">
    <source>
        <dbReference type="Proteomes" id="UP000824782"/>
    </source>
</evidence>
<dbReference type="EMBL" id="WNYA01033504">
    <property type="protein sequence ID" value="KAG8537135.1"/>
    <property type="molecule type" value="Genomic_DNA"/>
</dbReference>
<dbReference type="Proteomes" id="UP000824782">
    <property type="component" value="Unassembled WGS sequence"/>
</dbReference>